<dbReference type="EMBL" id="JBHRTO010000001">
    <property type="protein sequence ID" value="MFC3180049.1"/>
    <property type="molecule type" value="Genomic_DNA"/>
</dbReference>
<keyword evidence="1" id="KW-1133">Transmembrane helix</keyword>
<keyword evidence="3" id="KW-1185">Reference proteome</keyword>
<comment type="caution">
    <text evidence="2">The sequence shown here is derived from an EMBL/GenBank/DDBJ whole genome shotgun (WGS) entry which is preliminary data.</text>
</comment>
<gene>
    <name evidence="2" type="ORF">ACFOGH_03515</name>
</gene>
<evidence type="ECO:0000313" key="3">
    <source>
        <dbReference type="Proteomes" id="UP001595547"/>
    </source>
</evidence>
<keyword evidence="1" id="KW-0812">Transmembrane</keyword>
<protein>
    <submittedName>
        <fullName evidence="2">Uncharacterized protein</fullName>
    </submittedName>
</protein>
<keyword evidence="1" id="KW-0472">Membrane</keyword>
<name>A0ABV7IU51_9RHOB</name>
<feature type="transmembrane region" description="Helical" evidence="1">
    <location>
        <begin position="223"/>
        <end position="244"/>
    </location>
</feature>
<proteinExistence type="predicted"/>
<evidence type="ECO:0000256" key="1">
    <source>
        <dbReference type="SAM" id="Phobius"/>
    </source>
</evidence>
<sequence length="276" mass="30265">MKVHPDIQFSTIAELLFLQSPNLNFARLVADLDAVLARFHDKDRQLTWDCEDLASFDMPGTRIVLATAEKPRPGISASLTLSVGPSHLPPRLNASPRRRHPAVRHEALCSKLVERVQARLNPDAVFWHEWAHPVTSEVIDSLAYAKPKSSQRADPDHPIFSLLNERNVDAVYARGFHASNDTPDIPPPRDPELARLREALYPVEDAPPPHLVSPQMRLAAHTMNATLIMVALPVGAAMLTYSVLRGENMRLTSAALVATGFASTLLQGPVASALIG</sequence>
<organism evidence="2 3">
    <name type="scientific">Cypionkella sinensis</name>
    <dbReference type="NCBI Taxonomy" id="1756043"/>
    <lineage>
        <taxon>Bacteria</taxon>
        <taxon>Pseudomonadati</taxon>
        <taxon>Pseudomonadota</taxon>
        <taxon>Alphaproteobacteria</taxon>
        <taxon>Rhodobacterales</taxon>
        <taxon>Paracoccaceae</taxon>
        <taxon>Cypionkella</taxon>
    </lineage>
</organism>
<evidence type="ECO:0000313" key="2">
    <source>
        <dbReference type="EMBL" id="MFC3180049.1"/>
    </source>
</evidence>
<dbReference type="RefSeq" id="WP_380071678.1">
    <property type="nucleotide sequence ID" value="NZ_JBHRTO010000001.1"/>
</dbReference>
<reference evidence="3" key="1">
    <citation type="journal article" date="2019" name="Int. J. Syst. Evol. Microbiol.">
        <title>The Global Catalogue of Microorganisms (GCM) 10K type strain sequencing project: providing services to taxonomists for standard genome sequencing and annotation.</title>
        <authorList>
            <consortium name="The Broad Institute Genomics Platform"/>
            <consortium name="The Broad Institute Genome Sequencing Center for Infectious Disease"/>
            <person name="Wu L."/>
            <person name="Ma J."/>
        </authorList>
    </citation>
    <scope>NUCLEOTIDE SEQUENCE [LARGE SCALE GENOMIC DNA]</scope>
    <source>
        <strain evidence="3">KCTC 52039</strain>
    </source>
</reference>
<accession>A0ABV7IU51</accession>
<dbReference type="Proteomes" id="UP001595547">
    <property type="component" value="Unassembled WGS sequence"/>
</dbReference>
<feature type="transmembrane region" description="Helical" evidence="1">
    <location>
        <begin position="251"/>
        <end position="275"/>
    </location>
</feature>